<proteinExistence type="predicted"/>
<reference evidence="2" key="1">
    <citation type="journal article" date="2023" name="Nat. Plants">
        <title>Single-cell RNA sequencing provides a high-resolution roadmap for understanding the multicellular compartmentation of specialized metabolism.</title>
        <authorList>
            <person name="Sun S."/>
            <person name="Shen X."/>
            <person name="Li Y."/>
            <person name="Li Y."/>
            <person name="Wang S."/>
            <person name="Li R."/>
            <person name="Zhang H."/>
            <person name="Shen G."/>
            <person name="Guo B."/>
            <person name="Wei J."/>
            <person name="Xu J."/>
            <person name="St-Pierre B."/>
            <person name="Chen S."/>
            <person name="Sun C."/>
        </authorList>
    </citation>
    <scope>NUCLEOTIDE SEQUENCE [LARGE SCALE GENOMIC DNA]</scope>
</reference>
<dbReference type="EMBL" id="CM044702">
    <property type="protein sequence ID" value="KAI5677259.1"/>
    <property type="molecule type" value="Genomic_DNA"/>
</dbReference>
<evidence type="ECO:0000313" key="2">
    <source>
        <dbReference type="Proteomes" id="UP001060085"/>
    </source>
</evidence>
<protein>
    <submittedName>
        <fullName evidence="1">Uncharacterized protein</fullName>
    </submittedName>
</protein>
<comment type="caution">
    <text evidence="1">The sequence shown here is derived from an EMBL/GenBank/DDBJ whole genome shotgun (WGS) entry which is preliminary data.</text>
</comment>
<name>A0ACC0BXB4_CATRO</name>
<evidence type="ECO:0000313" key="1">
    <source>
        <dbReference type="EMBL" id="KAI5677259.1"/>
    </source>
</evidence>
<keyword evidence="2" id="KW-1185">Reference proteome</keyword>
<dbReference type="Proteomes" id="UP001060085">
    <property type="component" value="Linkage Group LG02"/>
</dbReference>
<gene>
    <name evidence="1" type="ORF">M9H77_08209</name>
</gene>
<sequence length="110" mass="12334">MDMDSEMCDIADLLDQISTGPLSKARKMHRLVKGALTTKGRWKTNSTKRDKSYWEHVSIAHRKIQKSNGSDLSSSSRSSSGPHERGRPPRAPRGTLVIGHLAEQQHFIKL</sequence>
<accession>A0ACC0BXB4</accession>
<organism evidence="1 2">
    <name type="scientific">Catharanthus roseus</name>
    <name type="common">Madagascar periwinkle</name>
    <name type="synonym">Vinca rosea</name>
    <dbReference type="NCBI Taxonomy" id="4058"/>
    <lineage>
        <taxon>Eukaryota</taxon>
        <taxon>Viridiplantae</taxon>
        <taxon>Streptophyta</taxon>
        <taxon>Embryophyta</taxon>
        <taxon>Tracheophyta</taxon>
        <taxon>Spermatophyta</taxon>
        <taxon>Magnoliopsida</taxon>
        <taxon>eudicotyledons</taxon>
        <taxon>Gunneridae</taxon>
        <taxon>Pentapetalae</taxon>
        <taxon>asterids</taxon>
        <taxon>lamiids</taxon>
        <taxon>Gentianales</taxon>
        <taxon>Apocynaceae</taxon>
        <taxon>Rauvolfioideae</taxon>
        <taxon>Vinceae</taxon>
        <taxon>Catharanthinae</taxon>
        <taxon>Catharanthus</taxon>
    </lineage>
</organism>